<accession>A0A195CT11</accession>
<dbReference type="EMBL" id="KQ977306">
    <property type="protein sequence ID" value="KYN03657.1"/>
    <property type="molecule type" value="Genomic_DNA"/>
</dbReference>
<sequence>MCRLNVQGTDYRAPRSLISVPSWQFTRIVLHHTGDIKTRNSVAHIMQDALYLERLEDIPKGYAEIKRVTELLDDKIFMSYGFSAQDELQNLSVIS</sequence>
<evidence type="ECO:0000313" key="1">
    <source>
        <dbReference type="EMBL" id="KYN03657.1"/>
    </source>
</evidence>
<dbReference type="AlphaFoldDB" id="A0A195CT11"/>
<dbReference type="Proteomes" id="UP000078542">
    <property type="component" value="Unassembled WGS sequence"/>
</dbReference>
<protein>
    <submittedName>
        <fullName evidence="1">Uncharacterized protein</fullName>
    </submittedName>
</protein>
<keyword evidence="2" id="KW-1185">Reference proteome</keyword>
<name>A0A195CT11_9HYME</name>
<reference evidence="1 2" key="1">
    <citation type="submission" date="2016-03" db="EMBL/GenBank/DDBJ databases">
        <title>Cyphomyrmex costatus WGS genome.</title>
        <authorList>
            <person name="Nygaard S."/>
            <person name="Hu H."/>
            <person name="Boomsma J."/>
            <person name="Zhang G."/>
        </authorList>
    </citation>
    <scope>NUCLEOTIDE SEQUENCE [LARGE SCALE GENOMIC DNA]</scope>
    <source>
        <strain evidence="1">MS0001</strain>
        <tissue evidence="1">Whole body</tissue>
    </source>
</reference>
<organism evidence="1 2">
    <name type="scientific">Cyphomyrmex costatus</name>
    <dbReference type="NCBI Taxonomy" id="456900"/>
    <lineage>
        <taxon>Eukaryota</taxon>
        <taxon>Metazoa</taxon>
        <taxon>Ecdysozoa</taxon>
        <taxon>Arthropoda</taxon>
        <taxon>Hexapoda</taxon>
        <taxon>Insecta</taxon>
        <taxon>Pterygota</taxon>
        <taxon>Neoptera</taxon>
        <taxon>Endopterygota</taxon>
        <taxon>Hymenoptera</taxon>
        <taxon>Apocrita</taxon>
        <taxon>Aculeata</taxon>
        <taxon>Formicoidea</taxon>
        <taxon>Formicidae</taxon>
        <taxon>Myrmicinae</taxon>
        <taxon>Cyphomyrmex</taxon>
    </lineage>
</organism>
<gene>
    <name evidence="1" type="ORF">ALC62_05528</name>
</gene>
<evidence type="ECO:0000313" key="2">
    <source>
        <dbReference type="Proteomes" id="UP000078542"/>
    </source>
</evidence>
<proteinExistence type="predicted"/>